<evidence type="ECO:0000256" key="2">
    <source>
        <dbReference type="ARBA" id="ARBA00023125"/>
    </source>
</evidence>
<keyword evidence="2 5" id="KW-0238">DNA-binding</keyword>
<dbReference type="Pfam" id="PF00486">
    <property type="entry name" value="Trans_reg_C"/>
    <property type="match status" value="1"/>
</dbReference>
<dbReference type="InterPro" id="IPR011006">
    <property type="entry name" value="CheY-like_superfamily"/>
</dbReference>
<accession>A0A4U1I4W0</accession>
<evidence type="ECO:0000313" key="8">
    <source>
        <dbReference type="EMBL" id="TKC88295.1"/>
    </source>
</evidence>
<dbReference type="Gene3D" id="1.10.10.10">
    <property type="entry name" value="Winged helix-like DNA-binding domain superfamily/Winged helix DNA-binding domain"/>
    <property type="match status" value="1"/>
</dbReference>
<protein>
    <submittedName>
        <fullName evidence="8">Response regulator transcription factor</fullName>
    </submittedName>
</protein>
<dbReference type="PANTHER" id="PTHR48111:SF67">
    <property type="entry name" value="TRANSCRIPTIONAL REGULATORY PROTEIN TCTD"/>
    <property type="match status" value="1"/>
</dbReference>
<dbReference type="InterPro" id="IPR016032">
    <property type="entry name" value="Sig_transdc_resp-reg_C-effctor"/>
</dbReference>
<sequence>MNMKPLILIVHAEPASRDALRTVLQGSGFDVAVLYEPGKVLLRLEKERPDLIVMACGADADIAFAVLNALRRRRDELPMIMLGERNDVTERVVALDSGADDFVSKPFHVLEVLARIRRVLARVKAMHLREPDTRPPFHFRGFELNYTARALMFQGKPVPLSETDYAMLNLFTTAPGQVLSRETIARRVWPDVPHSLVGVGVGVHRLRRMLACRVAGEELIRTIRSRGYVFCPEPAGFAAGNGRRSREFALSAAGPA</sequence>
<dbReference type="PROSITE" id="PS51755">
    <property type="entry name" value="OMPR_PHOB"/>
    <property type="match status" value="1"/>
</dbReference>
<evidence type="ECO:0000259" key="7">
    <source>
        <dbReference type="PROSITE" id="PS51755"/>
    </source>
</evidence>
<dbReference type="CDD" id="cd00383">
    <property type="entry name" value="trans_reg_C"/>
    <property type="match status" value="1"/>
</dbReference>
<keyword evidence="1" id="KW-0805">Transcription regulation</keyword>
<comment type="caution">
    <text evidence="4">Lacks conserved residue(s) required for the propagation of feature annotation.</text>
</comment>
<evidence type="ECO:0000313" key="9">
    <source>
        <dbReference type="Proteomes" id="UP000305539"/>
    </source>
</evidence>
<name>A0A4U1I4W0_9BURK</name>
<feature type="domain" description="OmpR/PhoB-type" evidence="7">
    <location>
        <begin position="134"/>
        <end position="232"/>
    </location>
</feature>
<dbReference type="GO" id="GO:0000156">
    <property type="term" value="F:phosphorelay response regulator activity"/>
    <property type="evidence" value="ECO:0007669"/>
    <property type="project" value="TreeGrafter"/>
</dbReference>
<dbReference type="InterPro" id="IPR001789">
    <property type="entry name" value="Sig_transdc_resp-reg_receiver"/>
</dbReference>
<dbReference type="Proteomes" id="UP000305539">
    <property type="component" value="Unassembled WGS sequence"/>
</dbReference>
<dbReference type="OrthoDB" id="9113695at2"/>
<dbReference type="Pfam" id="PF00072">
    <property type="entry name" value="Response_reg"/>
    <property type="match status" value="1"/>
</dbReference>
<feature type="domain" description="Response regulatory" evidence="6">
    <location>
        <begin position="6"/>
        <end position="120"/>
    </location>
</feature>
<dbReference type="PROSITE" id="PS50110">
    <property type="entry name" value="RESPONSE_REGULATORY"/>
    <property type="match status" value="1"/>
</dbReference>
<evidence type="ECO:0000259" key="6">
    <source>
        <dbReference type="PROSITE" id="PS50110"/>
    </source>
</evidence>
<dbReference type="SUPFAM" id="SSF46894">
    <property type="entry name" value="C-terminal effector domain of the bipartite response regulators"/>
    <property type="match status" value="1"/>
</dbReference>
<organism evidence="8 9">
    <name type="scientific">Trinickia terrae</name>
    <dbReference type="NCBI Taxonomy" id="2571161"/>
    <lineage>
        <taxon>Bacteria</taxon>
        <taxon>Pseudomonadati</taxon>
        <taxon>Pseudomonadota</taxon>
        <taxon>Betaproteobacteria</taxon>
        <taxon>Burkholderiales</taxon>
        <taxon>Burkholderiaceae</taxon>
        <taxon>Trinickia</taxon>
    </lineage>
</organism>
<comment type="caution">
    <text evidence="8">The sequence shown here is derived from an EMBL/GenBank/DDBJ whole genome shotgun (WGS) entry which is preliminary data.</text>
</comment>
<keyword evidence="9" id="KW-1185">Reference proteome</keyword>
<dbReference type="InterPro" id="IPR036388">
    <property type="entry name" value="WH-like_DNA-bd_sf"/>
</dbReference>
<dbReference type="InterPro" id="IPR001867">
    <property type="entry name" value="OmpR/PhoB-type_DNA-bd"/>
</dbReference>
<dbReference type="EMBL" id="SWJE01000007">
    <property type="protein sequence ID" value="TKC88295.1"/>
    <property type="molecule type" value="Genomic_DNA"/>
</dbReference>
<dbReference type="PANTHER" id="PTHR48111">
    <property type="entry name" value="REGULATOR OF RPOS"/>
    <property type="match status" value="1"/>
</dbReference>
<evidence type="ECO:0000256" key="5">
    <source>
        <dbReference type="PROSITE-ProRule" id="PRU01091"/>
    </source>
</evidence>
<feature type="DNA-binding region" description="OmpR/PhoB-type" evidence="5">
    <location>
        <begin position="134"/>
        <end position="232"/>
    </location>
</feature>
<evidence type="ECO:0000256" key="3">
    <source>
        <dbReference type="ARBA" id="ARBA00023163"/>
    </source>
</evidence>
<dbReference type="RefSeq" id="WP_136895511.1">
    <property type="nucleotide sequence ID" value="NZ_SWJE01000007.1"/>
</dbReference>
<dbReference type="GO" id="GO:0032993">
    <property type="term" value="C:protein-DNA complex"/>
    <property type="evidence" value="ECO:0007669"/>
    <property type="project" value="TreeGrafter"/>
</dbReference>
<dbReference type="AlphaFoldDB" id="A0A4U1I4W0"/>
<dbReference type="SMART" id="SM00448">
    <property type="entry name" value="REC"/>
    <property type="match status" value="1"/>
</dbReference>
<proteinExistence type="predicted"/>
<evidence type="ECO:0000256" key="1">
    <source>
        <dbReference type="ARBA" id="ARBA00023015"/>
    </source>
</evidence>
<dbReference type="SMART" id="SM00862">
    <property type="entry name" value="Trans_reg_C"/>
    <property type="match status" value="1"/>
</dbReference>
<reference evidence="8 9" key="1">
    <citation type="submission" date="2019-04" db="EMBL/GenBank/DDBJ databases">
        <title>Trinickia sp. 7GSK02, isolated from subtropical forest soil.</title>
        <authorList>
            <person name="Gao Z.-H."/>
            <person name="Qiu L.-H."/>
        </authorList>
    </citation>
    <scope>NUCLEOTIDE SEQUENCE [LARGE SCALE GENOMIC DNA]</scope>
    <source>
        <strain evidence="8 9">7GSK02</strain>
    </source>
</reference>
<dbReference type="GO" id="GO:0005829">
    <property type="term" value="C:cytosol"/>
    <property type="evidence" value="ECO:0007669"/>
    <property type="project" value="TreeGrafter"/>
</dbReference>
<dbReference type="SUPFAM" id="SSF52172">
    <property type="entry name" value="CheY-like"/>
    <property type="match status" value="1"/>
</dbReference>
<dbReference type="InterPro" id="IPR039420">
    <property type="entry name" value="WalR-like"/>
</dbReference>
<evidence type="ECO:0000256" key="4">
    <source>
        <dbReference type="PROSITE-ProRule" id="PRU00169"/>
    </source>
</evidence>
<dbReference type="GO" id="GO:0006355">
    <property type="term" value="P:regulation of DNA-templated transcription"/>
    <property type="evidence" value="ECO:0007669"/>
    <property type="project" value="InterPro"/>
</dbReference>
<gene>
    <name evidence="8" type="ORF">FAZ69_14185</name>
</gene>
<dbReference type="Gene3D" id="3.40.50.2300">
    <property type="match status" value="1"/>
</dbReference>
<keyword evidence="3" id="KW-0804">Transcription</keyword>
<dbReference type="GO" id="GO:0000976">
    <property type="term" value="F:transcription cis-regulatory region binding"/>
    <property type="evidence" value="ECO:0007669"/>
    <property type="project" value="TreeGrafter"/>
</dbReference>